<protein>
    <submittedName>
        <fullName evidence="1">Uncharacterized protein</fullName>
    </submittedName>
</protein>
<name>A0A1S7LPR7_MAGMO</name>
<sequence>MHTLILIIKGLVHPTAGPLALAQQVITILSSLPEVDELGEHPLHLGGHSGIVRGMESAFIIFATTNDRLGVPCGLIQPLPDHVDLLFDLAAEDLFQGEVGCGRCKLDLHGSIPQGGELGTYILTMVADIVDIPDTRQTGDCGDNCKKRITVEKFATNREILEKLSHSPILTSVHSGVGKVRAASNSKSIC</sequence>
<dbReference type="AlphaFoldDB" id="A0A1S7LPR7"/>
<organism evidence="1">
    <name type="scientific">Magnetococcus massalia (strain MO-1)</name>
    <dbReference type="NCBI Taxonomy" id="451514"/>
    <lineage>
        <taxon>Bacteria</taxon>
        <taxon>Pseudomonadati</taxon>
        <taxon>Pseudomonadota</taxon>
        <taxon>Magnetococcia</taxon>
        <taxon>Magnetococcales</taxon>
        <taxon>Magnetococcaceae</taxon>
        <taxon>Magnetococcus</taxon>
    </lineage>
</organism>
<gene>
    <name evidence="1" type="ORF">MAGMO_4036</name>
</gene>
<reference evidence="1" key="1">
    <citation type="submission" date="2015-04" db="EMBL/GenBank/DDBJ databases">
        <authorList>
            <person name="Syromyatnikov M.Y."/>
            <person name="Popov V.N."/>
        </authorList>
    </citation>
    <scope>NUCLEOTIDE SEQUENCE</scope>
    <source>
        <strain evidence="1">MO-1</strain>
    </source>
</reference>
<accession>A0A1S7LPR7</accession>
<evidence type="ECO:0000313" key="1">
    <source>
        <dbReference type="EMBL" id="CRH08164.1"/>
    </source>
</evidence>
<proteinExistence type="predicted"/>
<dbReference type="EMBL" id="LO017727">
    <property type="protein sequence ID" value="CRH08164.1"/>
    <property type="molecule type" value="Genomic_DNA"/>
</dbReference>